<dbReference type="Gene3D" id="3.40.50.360">
    <property type="match status" value="1"/>
</dbReference>
<dbReference type="PANTHER" id="PTHR37297">
    <property type="entry name" value="PROTEIN NRDI"/>
    <property type="match status" value="1"/>
</dbReference>
<dbReference type="NCBIfam" id="TIGR00333">
    <property type="entry name" value="nrdI"/>
    <property type="match status" value="1"/>
</dbReference>
<dbReference type="RefSeq" id="WP_118362142.1">
    <property type="nucleotide sequence ID" value="NZ_AP019695.1"/>
</dbReference>
<evidence type="ECO:0000313" key="1">
    <source>
        <dbReference type="EMBL" id="BBK22357.1"/>
    </source>
</evidence>
<dbReference type="KEGG" id="aarg:Aargi30884_12600"/>
<name>A0A6N4TI10_9FIRM</name>
<reference evidence="2" key="1">
    <citation type="submission" date="2019-05" db="EMBL/GenBank/DDBJ databases">
        <title>Complete genome sequencing of Absiella argi strain JCM 30884.</title>
        <authorList>
            <person name="Sakamoto M."/>
            <person name="Murakami T."/>
            <person name="Mori H."/>
        </authorList>
    </citation>
    <scope>NUCLEOTIDE SEQUENCE [LARGE SCALE GENOMIC DNA]</scope>
    <source>
        <strain evidence="2">JCM 30884</strain>
    </source>
</reference>
<dbReference type="PANTHER" id="PTHR37297:SF1">
    <property type="entry name" value="PROTEIN NRDI"/>
    <property type="match status" value="1"/>
</dbReference>
<accession>A0A6N4TI10</accession>
<gene>
    <name evidence="1" type="primary">nrdI-1</name>
    <name evidence="1" type="ORF">Aargi30884_12600</name>
</gene>
<protein>
    <submittedName>
        <fullName evidence="1">Protein NrdI</fullName>
    </submittedName>
</protein>
<keyword evidence="2" id="KW-1185">Reference proteome</keyword>
<dbReference type="InterPro" id="IPR029039">
    <property type="entry name" value="Flavoprotein-like_sf"/>
</dbReference>
<evidence type="ECO:0000313" key="2">
    <source>
        <dbReference type="Proteomes" id="UP000464754"/>
    </source>
</evidence>
<sequence length="117" mass="12989">MKIYYASRMGKVEKLAKMVSEEAIKIETADLEVNEDFVLFTYTDGHGIVPAIVEEFLKNTHAHLKGVVVSGSMERHADTYCFAGDIIAKEYNVPCLYKVDGAGTQEDVTAIQELLSK</sequence>
<dbReference type="InterPro" id="IPR004465">
    <property type="entry name" value="RNR_NrdI"/>
</dbReference>
<dbReference type="Pfam" id="PF07972">
    <property type="entry name" value="Flavodoxin_NdrI"/>
    <property type="match status" value="1"/>
</dbReference>
<organism evidence="1 2">
    <name type="scientific">Amedibacterium intestinale</name>
    <dbReference type="NCBI Taxonomy" id="2583452"/>
    <lineage>
        <taxon>Bacteria</taxon>
        <taxon>Bacillati</taxon>
        <taxon>Bacillota</taxon>
        <taxon>Erysipelotrichia</taxon>
        <taxon>Erysipelotrichales</taxon>
        <taxon>Erysipelotrichaceae</taxon>
        <taxon>Amedibacterium</taxon>
    </lineage>
</organism>
<proteinExistence type="predicted"/>
<dbReference type="AlphaFoldDB" id="A0A6N4TI10"/>
<dbReference type="SUPFAM" id="SSF52218">
    <property type="entry name" value="Flavoproteins"/>
    <property type="match status" value="1"/>
</dbReference>
<dbReference type="Proteomes" id="UP000464754">
    <property type="component" value="Chromosome"/>
</dbReference>
<dbReference type="EMBL" id="AP019695">
    <property type="protein sequence ID" value="BBK22357.1"/>
    <property type="molecule type" value="Genomic_DNA"/>
</dbReference>
<dbReference type="GO" id="GO:0010181">
    <property type="term" value="F:FMN binding"/>
    <property type="evidence" value="ECO:0007669"/>
    <property type="project" value="InterPro"/>
</dbReference>